<dbReference type="RefSeq" id="WP_311757512.1">
    <property type="nucleotide sequence ID" value="NZ_JAVRQI010000001.1"/>
</dbReference>
<dbReference type="InterPro" id="IPR036513">
    <property type="entry name" value="STAS_dom_sf"/>
</dbReference>
<dbReference type="NCBIfam" id="TIGR00377">
    <property type="entry name" value="ant_ant_sig"/>
    <property type="match status" value="1"/>
</dbReference>
<dbReference type="InterPro" id="IPR002645">
    <property type="entry name" value="STAS_dom"/>
</dbReference>
<dbReference type="EMBL" id="JAVRQI010000001">
    <property type="protein sequence ID" value="MDT1060401.1"/>
    <property type="molecule type" value="Genomic_DNA"/>
</dbReference>
<evidence type="ECO:0000313" key="4">
    <source>
        <dbReference type="EMBL" id="MDT1060401.1"/>
    </source>
</evidence>
<organism evidence="4 5">
    <name type="scientific">Paracoccus broussonetiae</name>
    <dbReference type="NCBI Taxonomy" id="3075834"/>
    <lineage>
        <taxon>Bacteria</taxon>
        <taxon>Pseudomonadati</taxon>
        <taxon>Pseudomonadota</taxon>
        <taxon>Alphaproteobacteria</taxon>
        <taxon>Rhodobacterales</taxon>
        <taxon>Paracoccaceae</taxon>
        <taxon>Paracoccus</taxon>
    </lineage>
</organism>
<dbReference type="CDD" id="cd07043">
    <property type="entry name" value="STAS_anti-anti-sigma_factors"/>
    <property type="match status" value="1"/>
</dbReference>
<accession>A0ABU3E859</accession>
<evidence type="ECO:0000256" key="1">
    <source>
        <dbReference type="ARBA" id="ARBA00009013"/>
    </source>
</evidence>
<keyword evidence="5" id="KW-1185">Reference proteome</keyword>
<feature type="domain" description="STAS" evidence="3">
    <location>
        <begin position="33"/>
        <end position="125"/>
    </location>
</feature>
<reference evidence="5" key="1">
    <citation type="submission" date="2023-07" db="EMBL/GenBank/DDBJ databases">
        <title>Characterization of two Paracoccaceae strains isolated from Phycosphere and proposal of Xinfangfangia lacusdiani sp. nov.</title>
        <authorList>
            <person name="Deng Y."/>
            <person name="Zhang Y.Q."/>
        </authorList>
    </citation>
    <scope>NUCLEOTIDE SEQUENCE [LARGE SCALE GENOMIC DNA]</scope>
    <source>
        <strain evidence="5">CPCC 101403</strain>
    </source>
</reference>
<gene>
    <name evidence="4" type="ORF">RM190_00945</name>
</gene>
<dbReference type="SUPFAM" id="SSF52091">
    <property type="entry name" value="SpoIIaa-like"/>
    <property type="match status" value="1"/>
</dbReference>
<comment type="similarity">
    <text evidence="1 2">Belongs to the anti-sigma-factor antagonist family.</text>
</comment>
<dbReference type="InterPro" id="IPR003658">
    <property type="entry name" value="Anti-sigma_ant"/>
</dbReference>
<evidence type="ECO:0000256" key="2">
    <source>
        <dbReference type="RuleBase" id="RU003749"/>
    </source>
</evidence>
<dbReference type="PROSITE" id="PS50801">
    <property type="entry name" value="STAS"/>
    <property type="match status" value="1"/>
</dbReference>
<comment type="caution">
    <text evidence="4">The sequence shown here is derived from an EMBL/GenBank/DDBJ whole genome shotgun (WGS) entry which is preliminary data.</text>
</comment>
<dbReference type="Pfam" id="PF01740">
    <property type="entry name" value="STAS"/>
    <property type="match status" value="1"/>
</dbReference>
<sequence length="130" mass="13779">MTLQDESAKGTKMQLSLMPRDDGLTIRVDEKRLDAAIATAFKDKVRTLATHGGTQVTLDLTPVEFMDSSGLGAVIAIFKAMPSGRSLVLSGLSPNVERVFRLTRMDKVMTIIPAATAVSSAVPSCGTDPA</sequence>
<proteinExistence type="inferred from homology"/>
<name>A0ABU3E859_9RHOB</name>
<evidence type="ECO:0000259" key="3">
    <source>
        <dbReference type="PROSITE" id="PS50801"/>
    </source>
</evidence>
<dbReference type="Gene3D" id="3.30.750.24">
    <property type="entry name" value="STAS domain"/>
    <property type="match status" value="1"/>
</dbReference>
<evidence type="ECO:0000313" key="5">
    <source>
        <dbReference type="Proteomes" id="UP001251085"/>
    </source>
</evidence>
<dbReference type="Proteomes" id="UP001251085">
    <property type="component" value="Unassembled WGS sequence"/>
</dbReference>
<dbReference type="PANTHER" id="PTHR33495">
    <property type="entry name" value="ANTI-SIGMA FACTOR ANTAGONIST TM_1081-RELATED-RELATED"/>
    <property type="match status" value="1"/>
</dbReference>
<protein>
    <recommendedName>
        <fullName evidence="2">Anti-sigma factor antagonist</fullName>
    </recommendedName>
</protein>
<dbReference type="PANTHER" id="PTHR33495:SF2">
    <property type="entry name" value="ANTI-SIGMA FACTOR ANTAGONIST TM_1081-RELATED"/>
    <property type="match status" value="1"/>
</dbReference>